<dbReference type="STRING" id="15368.A0A0Q3FTG3"/>
<dbReference type="EMBL" id="CM000881">
    <property type="protein sequence ID" value="KQK02471.1"/>
    <property type="molecule type" value="Genomic_DNA"/>
</dbReference>
<accession>A0A0Q3FTG3</accession>
<dbReference type="InterPro" id="IPR013010">
    <property type="entry name" value="Znf_SIAH"/>
</dbReference>
<dbReference type="SUPFAM" id="SSF49599">
    <property type="entry name" value="TRAF domain-like"/>
    <property type="match status" value="1"/>
</dbReference>
<evidence type="ECO:0000256" key="1">
    <source>
        <dbReference type="ARBA" id="ARBA00022723"/>
    </source>
</evidence>
<reference evidence="8 9" key="1">
    <citation type="journal article" date="2010" name="Nature">
        <title>Genome sequencing and analysis of the model grass Brachypodium distachyon.</title>
        <authorList>
            <consortium name="International Brachypodium Initiative"/>
        </authorList>
    </citation>
    <scope>NUCLEOTIDE SEQUENCE [LARGE SCALE GENOMIC DNA]</scope>
    <source>
        <strain evidence="8 9">Bd21</strain>
    </source>
</reference>
<dbReference type="PROSITE" id="PS51081">
    <property type="entry name" value="ZF_SIAH"/>
    <property type="match status" value="1"/>
</dbReference>
<dbReference type="InParanoid" id="A0A0Q3FTG3"/>
<gene>
    <name evidence="8" type="ORF">BRADI_2g01690v3</name>
</gene>
<organism evidence="8">
    <name type="scientific">Brachypodium distachyon</name>
    <name type="common">Purple false brome</name>
    <name type="synonym">Trachynia distachya</name>
    <dbReference type="NCBI Taxonomy" id="15368"/>
    <lineage>
        <taxon>Eukaryota</taxon>
        <taxon>Viridiplantae</taxon>
        <taxon>Streptophyta</taxon>
        <taxon>Embryophyta</taxon>
        <taxon>Tracheophyta</taxon>
        <taxon>Spermatophyta</taxon>
        <taxon>Magnoliopsida</taxon>
        <taxon>Liliopsida</taxon>
        <taxon>Poales</taxon>
        <taxon>Poaceae</taxon>
        <taxon>BOP clade</taxon>
        <taxon>Pooideae</taxon>
        <taxon>Stipodae</taxon>
        <taxon>Brachypodieae</taxon>
        <taxon>Brachypodium</taxon>
    </lineage>
</organism>
<feature type="compositionally biased region" description="Pro residues" evidence="6">
    <location>
        <begin position="58"/>
        <end position="68"/>
    </location>
</feature>
<dbReference type="Gramene" id="KQK02471">
    <property type="protein sequence ID" value="KQK02471"/>
    <property type="gene ID" value="BRADI_2g01690v3"/>
</dbReference>
<evidence type="ECO:0000313" key="9">
    <source>
        <dbReference type="EnsemblPlants" id="KQK02471"/>
    </source>
</evidence>
<reference evidence="8" key="2">
    <citation type="submission" date="2017-06" db="EMBL/GenBank/DDBJ databases">
        <title>WGS assembly of Brachypodium distachyon.</title>
        <authorList>
            <consortium name="The International Brachypodium Initiative"/>
            <person name="Lucas S."/>
            <person name="Harmon-Smith M."/>
            <person name="Lail K."/>
            <person name="Tice H."/>
            <person name="Grimwood J."/>
            <person name="Bruce D."/>
            <person name="Barry K."/>
            <person name="Shu S."/>
            <person name="Lindquist E."/>
            <person name="Wang M."/>
            <person name="Pitluck S."/>
            <person name="Vogel J.P."/>
            <person name="Garvin D.F."/>
            <person name="Mockler T.C."/>
            <person name="Schmutz J."/>
            <person name="Rokhsar D."/>
            <person name="Bevan M.W."/>
        </authorList>
    </citation>
    <scope>NUCLEOTIDE SEQUENCE</scope>
    <source>
        <strain evidence="8">Bd21</strain>
    </source>
</reference>
<keyword evidence="3" id="KW-0862">Zinc</keyword>
<keyword evidence="1" id="KW-0479">Metal-binding</keyword>
<feature type="domain" description="SIAH-type" evidence="7">
    <location>
        <begin position="132"/>
        <end position="190"/>
    </location>
</feature>
<dbReference type="Proteomes" id="UP000008810">
    <property type="component" value="Chromosome 2"/>
</dbReference>
<proteinExistence type="predicted"/>
<evidence type="ECO:0000256" key="4">
    <source>
        <dbReference type="ARBA" id="ARBA00024004"/>
    </source>
</evidence>
<dbReference type="Gene3D" id="3.30.40.10">
    <property type="entry name" value="Zinc/RING finger domain, C3HC4 (zinc finger)"/>
    <property type="match status" value="1"/>
</dbReference>
<dbReference type="OrthoDB" id="4788989at2759"/>
<evidence type="ECO:0000256" key="5">
    <source>
        <dbReference type="PROSITE-ProRule" id="PRU00455"/>
    </source>
</evidence>
<dbReference type="InterPro" id="IPR044286">
    <property type="entry name" value="SINL_plant"/>
</dbReference>
<evidence type="ECO:0000256" key="3">
    <source>
        <dbReference type="ARBA" id="ARBA00022833"/>
    </source>
</evidence>
<feature type="compositionally biased region" description="Acidic residues" evidence="6">
    <location>
        <begin position="40"/>
        <end position="51"/>
    </location>
</feature>
<comment type="function">
    <text evidence="4">E3 ubiquitin-protein ligase that mediates ubiquitination and subsequent proteasomal degradation of target proteins. E3 ubiquitin ligases accept ubiquitin from an E2 ubiquitin-conjugating enzyme in the form of a thioester and then directly transfers the ubiquitin to targeted substrates. It probably triggers the ubiquitin-mediated degradation of different substrates.</text>
</comment>
<evidence type="ECO:0000259" key="7">
    <source>
        <dbReference type="PROSITE" id="PS51081"/>
    </source>
</evidence>
<dbReference type="GO" id="GO:0008270">
    <property type="term" value="F:zinc ion binding"/>
    <property type="evidence" value="ECO:0007669"/>
    <property type="project" value="UniProtKB-KW"/>
</dbReference>
<keyword evidence="2 5" id="KW-0863">Zinc-finger</keyword>
<feature type="region of interest" description="Disordered" evidence="6">
    <location>
        <begin position="1"/>
        <end position="69"/>
    </location>
</feature>
<protein>
    <recommendedName>
        <fullName evidence="7">SIAH-type domain-containing protein</fullName>
    </recommendedName>
</protein>
<reference evidence="9" key="3">
    <citation type="submission" date="2018-08" db="UniProtKB">
        <authorList>
            <consortium name="EnsemblPlants"/>
        </authorList>
    </citation>
    <scope>IDENTIFICATION</scope>
    <source>
        <strain evidence="9">cv. Bd21</strain>
    </source>
</reference>
<name>A0A0Q3FTG3_BRADI</name>
<evidence type="ECO:0000313" key="8">
    <source>
        <dbReference type="EMBL" id="KQK02471.1"/>
    </source>
</evidence>
<evidence type="ECO:0000313" key="10">
    <source>
        <dbReference type="Proteomes" id="UP000008810"/>
    </source>
</evidence>
<keyword evidence="10" id="KW-1185">Reference proteome</keyword>
<dbReference type="EnsemblPlants" id="KQK02471">
    <property type="protein sequence ID" value="KQK02471"/>
    <property type="gene ID" value="BRADI_2g01690v3"/>
</dbReference>
<dbReference type="PANTHER" id="PTHR46632:SF9">
    <property type="entry name" value="RING-TYPE E3 UBIQUITIN TRANSFERASE"/>
    <property type="match status" value="1"/>
</dbReference>
<sequence>MSERNKRGAPSPVDRDGGKKVKAVAQVMKNEQERLQQQGEENEREEGEVGAEDGSLAAPPPPPSPPLPQIDARIDVALFHCKSCCRPLKPPLFECEAEGHVVCCRDYCRHMHGELCSRTEPSRPALNAILTAAKVSCVYREFGCGLHIVYHDAMNHLRTCLHAPCLCPEPGCSFLGTPLALLGHFDAAHARAISTVSYGHPLKLTLPLSQPWHFVLGQDDRSVFLVSLGTLNGSSSAMGVSLGAAGPQYRCKLVVVGLPGVDNNMGPMMTSRVRSSALAGGAPTPWKGQAGQGMYLEVPWELMLPDGTLAVSLQIDQL</sequence>
<evidence type="ECO:0000256" key="6">
    <source>
        <dbReference type="SAM" id="MobiDB-lite"/>
    </source>
</evidence>
<dbReference type="InterPro" id="IPR013083">
    <property type="entry name" value="Znf_RING/FYVE/PHD"/>
</dbReference>
<dbReference type="AlphaFoldDB" id="A0A0Q3FTG3"/>
<evidence type="ECO:0000256" key="2">
    <source>
        <dbReference type="ARBA" id="ARBA00022771"/>
    </source>
</evidence>
<dbReference type="PANTHER" id="PTHR46632">
    <property type="entry name" value="E3 UBIQUITIN-PROTEIN LIGASE SINA-LIKE 4"/>
    <property type="match status" value="1"/>
</dbReference>